<dbReference type="Proteomes" id="UP000887577">
    <property type="component" value="Unplaced"/>
</dbReference>
<evidence type="ECO:0000313" key="2">
    <source>
        <dbReference type="WBParaSite" id="PSU_v2.g15321.t1"/>
    </source>
</evidence>
<keyword evidence="1" id="KW-1185">Reference proteome</keyword>
<evidence type="ECO:0000313" key="1">
    <source>
        <dbReference type="Proteomes" id="UP000887577"/>
    </source>
</evidence>
<dbReference type="AlphaFoldDB" id="A0A914Y791"/>
<accession>A0A914Y791</accession>
<protein>
    <submittedName>
        <fullName evidence="2">Uncharacterized protein</fullName>
    </submittedName>
</protein>
<dbReference type="WBParaSite" id="PSU_v2.g15321.t1">
    <property type="protein sequence ID" value="PSU_v2.g15321.t1"/>
    <property type="gene ID" value="PSU_v2.g15321"/>
</dbReference>
<organism evidence="1 2">
    <name type="scientific">Panagrolaimus superbus</name>
    <dbReference type="NCBI Taxonomy" id="310955"/>
    <lineage>
        <taxon>Eukaryota</taxon>
        <taxon>Metazoa</taxon>
        <taxon>Ecdysozoa</taxon>
        <taxon>Nematoda</taxon>
        <taxon>Chromadorea</taxon>
        <taxon>Rhabditida</taxon>
        <taxon>Tylenchina</taxon>
        <taxon>Panagrolaimomorpha</taxon>
        <taxon>Panagrolaimoidea</taxon>
        <taxon>Panagrolaimidae</taxon>
        <taxon>Panagrolaimus</taxon>
    </lineage>
</organism>
<reference evidence="2" key="1">
    <citation type="submission" date="2022-11" db="UniProtKB">
        <authorList>
            <consortium name="WormBaseParasite"/>
        </authorList>
    </citation>
    <scope>IDENTIFICATION</scope>
</reference>
<sequence>MKERMDKNELILQNLFGINRPKNRPLTAYLSVKNQTVLSLFVFDPRNVKNHRRYDITNVSDFVKNLEDFCKQNVGVFILNVFDFNHPDFPHNIVFCQELIQTLSLNFMAFHFVTNEIVTFTSLLIAANITPKIANDILIITVQENSLNVVELQGFNEWWIVKRKIVSCEEDENDPKKLCSEILEDVTPLKIIILNMKSTPKRDKTVETLKATLPSKMLLVFEKFKWDACKTVQEFTKSCQNLDSRTPSPP</sequence>
<name>A0A914Y791_9BILA</name>
<proteinExistence type="predicted"/>